<gene>
    <name evidence="2" type="ORF">SAMN05192580_1036</name>
</gene>
<proteinExistence type="predicted"/>
<dbReference type="STRING" id="1166337.SAMN05192580_1036"/>
<accession>A0A1I6JXE5</accession>
<evidence type="ECO:0000256" key="1">
    <source>
        <dbReference type="SAM" id="MobiDB-lite"/>
    </source>
</evidence>
<evidence type="ECO:0000313" key="3">
    <source>
        <dbReference type="Proteomes" id="UP000198824"/>
    </source>
</evidence>
<reference evidence="2 3" key="1">
    <citation type="submission" date="2016-10" db="EMBL/GenBank/DDBJ databases">
        <authorList>
            <person name="de Groot N.N."/>
        </authorList>
    </citation>
    <scope>NUCLEOTIDE SEQUENCE [LARGE SCALE GENOMIC DNA]</scope>
    <source>
        <strain evidence="2 3">S5-249</strain>
    </source>
</reference>
<dbReference type="AlphaFoldDB" id="A0A1I6JXE5"/>
<name>A0A1I6JXE5_9SPHN</name>
<sequence>MGDDNLTDRVSDQGAAAGGPSEGTADDTMMTEAQRMELRRRRAMSSATDDADASHQGGMGAQGGQADFGKPKNYGLPE</sequence>
<dbReference type="EMBL" id="FOZG01000001">
    <property type="protein sequence ID" value="SFR83642.1"/>
    <property type="molecule type" value="Genomic_DNA"/>
</dbReference>
<keyword evidence="3" id="KW-1185">Reference proteome</keyword>
<evidence type="ECO:0000313" key="2">
    <source>
        <dbReference type="EMBL" id="SFR83642.1"/>
    </source>
</evidence>
<organism evidence="2 3">
    <name type="scientific">Sphingomonas jatrophae</name>
    <dbReference type="NCBI Taxonomy" id="1166337"/>
    <lineage>
        <taxon>Bacteria</taxon>
        <taxon>Pseudomonadati</taxon>
        <taxon>Pseudomonadota</taxon>
        <taxon>Alphaproteobacteria</taxon>
        <taxon>Sphingomonadales</taxon>
        <taxon>Sphingomonadaceae</taxon>
        <taxon>Sphingomonas</taxon>
    </lineage>
</organism>
<feature type="compositionally biased region" description="Basic and acidic residues" evidence="1">
    <location>
        <begin position="1"/>
        <end position="11"/>
    </location>
</feature>
<protein>
    <submittedName>
        <fullName evidence="2">Uncharacterized protein</fullName>
    </submittedName>
</protein>
<dbReference type="Proteomes" id="UP000198824">
    <property type="component" value="Unassembled WGS sequence"/>
</dbReference>
<feature type="region of interest" description="Disordered" evidence="1">
    <location>
        <begin position="1"/>
        <end position="78"/>
    </location>
</feature>
<dbReference type="RefSeq" id="WP_093311693.1">
    <property type="nucleotide sequence ID" value="NZ_FOZG01000001.1"/>
</dbReference>